<name>A0ABY2RVJ5_9PSEU</name>
<accession>A0ABY2RVJ5</accession>
<protein>
    <submittedName>
        <fullName evidence="2">Uncharacterized protein</fullName>
    </submittedName>
</protein>
<keyword evidence="3" id="KW-1185">Reference proteome</keyword>
<evidence type="ECO:0000313" key="3">
    <source>
        <dbReference type="Proteomes" id="UP000309992"/>
    </source>
</evidence>
<evidence type="ECO:0000256" key="1">
    <source>
        <dbReference type="SAM" id="MobiDB-lite"/>
    </source>
</evidence>
<dbReference type="RefSeq" id="WP_137096831.1">
    <property type="nucleotide sequence ID" value="NZ_SWMS01000027.1"/>
</dbReference>
<gene>
    <name evidence="2" type="ORF">FCN18_32010</name>
</gene>
<feature type="region of interest" description="Disordered" evidence="1">
    <location>
        <begin position="174"/>
        <end position="201"/>
    </location>
</feature>
<comment type="caution">
    <text evidence="2">The sequence shown here is derived from an EMBL/GenBank/DDBJ whole genome shotgun (WGS) entry which is preliminary data.</text>
</comment>
<sequence>MNADAPEVTRRRLRKQLAELVTWLETGEERPEVFGSTDEYEWLLRLTGVVASLLARHRVDSRGRCRWCQQRRHGWRQLVPRWTNRTACQVVSAAWSYATSELAVVWWQVFNLTGEKISLDAVRDWLSAEGQPDTEPQHTVREGRHVLSDDLLAGLHATTAAELTRHVRPYVSRATPTVQFSRQPSDLPEAETEELPKINEP</sequence>
<dbReference type="Proteomes" id="UP000309992">
    <property type="component" value="Unassembled WGS sequence"/>
</dbReference>
<dbReference type="EMBL" id="SWMS01000027">
    <property type="protein sequence ID" value="TKG62343.1"/>
    <property type="molecule type" value="Genomic_DNA"/>
</dbReference>
<proteinExistence type="predicted"/>
<evidence type="ECO:0000313" key="2">
    <source>
        <dbReference type="EMBL" id="TKG62343.1"/>
    </source>
</evidence>
<reference evidence="2 3" key="1">
    <citation type="journal article" date="2015" name="Antonie Van Leeuwenhoek">
        <title>Prauserella endophytica sp. nov., an endophytic actinobacterium isolated from Tamarix taklamakanensis.</title>
        <authorList>
            <person name="Liu J.M."/>
            <person name="Habden X."/>
            <person name="Guo L."/>
            <person name="Tuo L."/>
            <person name="Jiang Z.K."/>
            <person name="Liu S.W."/>
            <person name="Liu X.F."/>
            <person name="Chen L."/>
            <person name="Li R.F."/>
            <person name="Zhang Y.Q."/>
            <person name="Sun C.H."/>
        </authorList>
    </citation>
    <scope>NUCLEOTIDE SEQUENCE [LARGE SCALE GENOMIC DNA]</scope>
    <source>
        <strain evidence="2 3">CGMCC 4.7182</strain>
    </source>
</reference>
<organism evidence="2 3">
    <name type="scientific">Prauserella endophytica</name>
    <dbReference type="NCBI Taxonomy" id="1592324"/>
    <lineage>
        <taxon>Bacteria</taxon>
        <taxon>Bacillati</taxon>
        <taxon>Actinomycetota</taxon>
        <taxon>Actinomycetes</taxon>
        <taxon>Pseudonocardiales</taxon>
        <taxon>Pseudonocardiaceae</taxon>
        <taxon>Prauserella</taxon>
        <taxon>Prauserella coralliicola group</taxon>
    </lineage>
</organism>
<feature type="compositionally biased region" description="Polar residues" evidence="1">
    <location>
        <begin position="174"/>
        <end position="184"/>
    </location>
</feature>